<comment type="caution">
    <text evidence="2">The sequence shown here is derived from an EMBL/GenBank/DDBJ whole genome shotgun (WGS) entry which is preliminary data.</text>
</comment>
<feature type="region of interest" description="Disordered" evidence="1">
    <location>
        <begin position="1"/>
        <end position="55"/>
    </location>
</feature>
<reference evidence="2 3" key="1">
    <citation type="submission" date="2019-03" db="EMBL/GenBank/DDBJ databases">
        <title>Single cell metagenomics reveals metabolic interactions within the superorganism composed of flagellate Streblomastix strix and complex community of Bacteroidetes bacteria on its surface.</title>
        <authorList>
            <person name="Treitli S.C."/>
            <person name="Kolisko M."/>
            <person name="Husnik F."/>
            <person name="Keeling P."/>
            <person name="Hampl V."/>
        </authorList>
    </citation>
    <scope>NUCLEOTIDE SEQUENCE [LARGE SCALE GENOMIC DNA]</scope>
    <source>
        <strain evidence="2">ST1C</strain>
    </source>
</reference>
<dbReference type="Proteomes" id="UP000324800">
    <property type="component" value="Unassembled WGS sequence"/>
</dbReference>
<evidence type="ECO:0000313" key="2">
    <source>
        <dbReference type="EMBL" id="KAA6367765.1"/>
    </source>
</evidence>
<accession>A0A5J4UDU8</accession>
<proteinExistence type="predicted"/>
<evidence type="ECO:0000256" key="1">
    <source>
        <dbReference type="SAM" id="MobiDB-lite"/>
    </source>
</evidence>
<feature type="compositionally biased region" description="Low complexity" evidence="1">
    <location>
        <begin position="1"/>
        <end position="16"/>
    </location>
</feature>
<feature type="compositionally biased region" description="Polar residues" evidence="1">
    <location>
        <begin position="17"/>
        <end position="31"/>
    </location>
</feature>
<feature type="region of interest" description="Disordered" evidence="1">
    <location>
        <begin position="251"/>
        <end position="363"/>
    </location>
</feature>
<evidence type="ECO:0000313" key="3">
    <source>
        <dbReference type="Proteomes" id="UP000324800"/>
    </source>
</evidence>
<gene>
    <name evidence="2" type="ORF">EZS28_036710</name>
</gene>
<feature type="compositionally biased region" description="Polar residues" evidence="1">
    <location>
        <begin position="300"/>
        <end position="329"/>
    </location>
</feature>
<feature type="compositionally biased region" description="Basic residues" evidence="1">
    <location>
        <begin position="251"/>
        <end position="261"/>
    </location>
</feature>
<dbReference type="AlphaFoldDB" id="A0A5J4UDU8"/>
<protein>
    <submittedName>
        <fullName evidence="2">Uncharacterized protein</fullName>
    </submittedName>
</protein>
<dbReference type="EMBL" id="SNRW01018006">
    <property type="protein sequence ID" value="KAA6367765.1"/>
    <property type="molecule type" value="Genomic_DNA"/>
</dbReference>
<sequence>MKPSRSTSQSFETSSSNIIPNTTPSGQQVQQEQDHLLHPPVAASPPPINPSNIELPPVVDTQPIKMTQPVNNLLVSQQYAQNQQQLVNLQQQLFCLQNQQFVSQPYRLPDRPNSWSSITTQPVGMDFRAEQEAQRLHNEMILQENRARNKYRIYIQQRALNKAQKFLMDGMLMNLEARNKGFDNPSYNPFGNFQPSFNSNQYIDNLSQILSQDQQDYFNNSDEYLIQRDEDHDSTDDAFGEVDLIQLQVRGHRGRVKKGRGRDKAQSQTPPLLSSHRPIQESMQSKLKVPGQRRGKTGAASGTKNTYTQSSRKIQITGGSDFNFGSSTDIDMEQMMEMDPSQTQSTTDDVPIVSTAPLQLETA</sequence>
<name>A0A5J4UDU8_9EUKA</name>
<organism evidence="2 3">
    <name type="scientific">Streblomastix strix</name>
    <dbReference type="NCBI Taxonomy" id="222440"/>
    <lineage>
        <taxon>Eukaryota</taxon>
        <taxon>Metamonada</taxon>
        <taxon>Preaxostyla</taxon>
        <taxon>Oxymonadida</taxon>
        <taxon>Streblomastigidae</taxon>
        <taxon>Streblomastix</taxon>
    </lineage>
</organism>